<dbReference type="InterPro" id="IPR029058">
    <property type="entry name" value="AB_hydrolase_fold"/>
</dbReference>
<dbReference type="RefSeq" id="WP_394810791.1">
    <property type="nucleotide sequence ID" value="NZ_OENE01000055.1"/>
</dbReference>
<evidence type="ECO:0000259" key="11">
    <source>
        <dbReference type="Pfam" id="PF02897"/>
    </source>
</evidence>
<dbReference type="SUPFAM" id="SSF53474">
    <property type="entry name" value="alpha/beta-Hydrolases"/>
    <property type="match status" value="1"/>
</dbReference>
<dbReference type="FunFam" id="3.40.50.1820:FF:000005">
    <property type="entry name" value="Prolyl endopeptidase"/>
    <property type="match status" value="1"/>
</dbReference>
<dbReference type="GO" id="GO:0004177">
    <property type="term" value="F:aminopeptidase activity"/>
    <property type="evidence" value="ECO:0007669"/>
    <property type="project" value="UniProtKB-KW"/>
</dbReference>
<comment type="subcellular location">
    <subcellularLocation>
        <location evidence="1">Periplasm</location>
    </subcellularLocation>
</comment>
<dbReference type="InterPro" id="IPR023302">
    <property type="entry name" value="Pept_S9A_N"/>
</dbReference>
<evidence type="ECO:0000256" key="7">
    <source>
        <dbReference type="ARBA" id="ARBA00022825"/>
    </source>
</evidence>
<dbReference type="SUPFAM" id="SSF50993">
    <property type="entry name" value="Peptidase/esterase 'gauge' domain"/>
    <property type="match status" value="1"/>
</dbReference>
<evidence type="ECO:0000256" key="8">
    <source>
        <dbReference type="ARBA" id="ARBA00060121"/>
    </source>
</evidence>
<keyword evidence="12" id="KW-0031">Aminopeptidase</keyword>
<evidence type="ECO:0000259" key="10">
    <source>
        <dbReference type="Pfam" id="PF00326"/>
    </source>
</evidence>
<dbReference type="Pfam" id="PF00326">
    <property type="entry name" value="Peptidase_S9"/>
    <property type="match status" value="1"/>
</dbReference>
<dbReference type="GO" id="GO:0006508">
    <property type="term" value="P:proteolysis"/>
    <property type="evidence" value="ECO:0007669"/>
    <property type="project" value="UniProtKB-KW"/>
</dbReference>
<dbReference type="GO" id="GO:0004252">
    <property type="term" value="F:serine-type endopeptidase activity"/>
    <property type="evidence" value="ECO:0007669"/>
    <property type="project" value="InterPro"/>
</dbReference>
<keyword evidence="3" id="KW-0645">Protease</keyword>
<dbReference type="Pfam" id="PF02897">
    <property type="entry name" value="Peptidase_S9_N"/>
    <property type="match status" value="1"/>
</dbReference>
<proteinExistence type="inferred from homology"/>
<dbReference type="PANTHER" id="PTHR11757:SF19">
    <property type="entry name" value="PROLYL ENDOPEPTIDASE-LIKE"/>
    <property type="match status" value="1"/>
</dbReference>
<evidence type="ECO:0000256" key="2">
    <source>
        <dbReference type="ARBA" id="ARBA00005228"/>
    </source>
</evidence>
<dbReference type="InterPro" id="IPR051543">
    <property type="entry name" value="Serine_Peptidase_S9A"/>
</dbReference>
<dbReference type="PRINTS" id="PR00862">
    <property type="entry name" value="PROLIGOPTASE"/>
</dbReference>
<dbReference type="Gene3D" id="2.130.10.120">
    <property type="entry name" value="Prolyl oligopeptidase, N-terminal domain"/>
    <property type="match status" value="1"/>
</dbReference>
<keyword evidence="4" id="KW-0732">Signal</keyword>
<evidence type="ECO:0000256" key="5">
    <source>
        <dbReference type="ARBA" id="ARBA00022764"/>
    </source>
</evidence>
<comment type="function">
    <text evidence="8">Cleaves peptide bonds on the C-terminal side of prolyl residues within peptides that are up to approximately 30 amino acids long. Has an absolute requirement for an X-Pro bond in the trans configuration immediately preceding the Pro-Y scissible bond.</text>
</comment>
<dbReference type="Gene3D" id="3.40.50.1820">
    <property type="entry name" value="alpha/beta hydrolase"/>
    <property type="match status" value="1"/>
</dbReference>
<dbReference type="InterPro" id="IPR002470">
    <property type="entry name" value="Peptidase_S9A"/>
</dbReference>
<dbReference type="GO" id="GO:0042597">
    <property type="term" value="C:periplasmic space"/>
    <property type="evidence" value="ECO:0007669"/>
    <property type="project" value="UniProtKB-SubCell"/>
</dbReference>
<keyword evidence="7" id="KW-0720">Serine protease</keyword>
<organism evidence="12 13">
    <name type="scientific">Tenacibaculum finnmarkense genomovar ulcerans</name>
    <dbReference type="NCBI Taxonomy" id="2781388"/>
    <lineage>
        <taxon>Bacteria</taxon>
        <taxon>Pseudomonadati</taxon>
        <taxon>Bacteroidota</taxon>
        <taxon>Flavobacteriia</taxon>
        <taxon>Flavobacteriales</taxon>
        <taxon>Flavobacteriaceae</taxon>
        <taxon>Tenacibaculum</taxon>
        <taxon>Tenacibaculum finnmarkense</taxon>
    </lineage>
</organism>
<dbReference type="Proteomes" id="UP000490060">
    <property type="component" value="Unassembled WGS sequence"/>
</dbReference>
<evidence type="ECO:0000256" key="4">
    <source>
        <dbReference type="ARBA" id="ARBA00022729"/>
    </source>
</evidence>
<accession>A0A2I2MC31</accession>
<dbReference type="PANTHER" id="PTHR11757">
    <property type="entry name" value="PROTEASE FAMILY S9A OLIGOPEPTIDASE"/>
    <property type="match status" value="1"/>
</dbReference>
<gene>
    <name evidence="12" type="primary">dapb</name>
    <name evidence="12" type="ORF">TNO010_90084</name>
</gene>
<evidence type="ECO:0000313" key="13">
    <source>
        <dbReference type="Proteomes" id="UP000490060"/>
    </source>
</evidence>
<name>A0A2I2MC31_9FLAO</name>
<evidence type="ECO:0000256" key="9">
    <source>
        <dbReference type="ARBA" id="ARBA00081187"/>
    </source>
</evidence>
<dbReference type="EMBL" id="OENE01000055">
    <property type="protein sequence ID" value="SOU90006.1"/>
    <property type="molecule type" value="Genomic_DNA"/>
</dbReference>
<keyword evidence="5" id="KW-0574">Periplasm</keyword>
<dbReference type="InterPro" id="IPR001375">
    <property type="entry name" value="Peptidase_S9_cat"/>
</dbReference>
<dbReference type="PROSITE" id="PS51257">
    <property type="entry name" value="PROKAR_LIPOPROTEIN"/>
    <property type="match status" value="1"/>
</dbReference>
<evidence type="ECO:0000256" key="3">
    <source>
        <dbReference type="ARBA" id="ARBA00022670"/>
    </source>
</evidence>
<reference evidence="12 13" key="1">
    <citation type="submission" date="2017-11" db="EMBL/GenBank/DDBJ databases">
        <authorList>
            <person name="Duchaud E."/>
        </authorList>
    </citation>
    <scope>NUCLEOTIDE SEQUENCE [LARGE SCALE GENOMIC DNA]</scope>
    <source>
        <strain evidence="12 13">TNO010</strain>
    </source>
</reference>
<evidence type="ECO:0000313" key="12">
    <source>
        <dbReference type="EMBL" id="SOU90006.1"/>
    </source>
</evidence>
<keyword evidence="6 12" id="KW-0378">Hydrolase</keyword>
<protein>
    <recommendedName>
        <fullName evidence="9">Proline-specific endopeptidase</fullName>
    </recommendedName>
</protein>
<sequence>MKKNIPYIIAFSLIFVGCKTKDMNKNNIKNNQENSTAPIADKQPKTLEKHGDIRTDDYFWMRLTDAQKNAEVKDAQTQKVYDYLNAENTFYEQKTKHTKGFQEELFEEMKGRIKEDDQSVPYKSNGYFYITRYEKGQQYPIHSRKKETLEADEQIMFNVNNEAKGYDYFQLGGLSISPDNKLTTFATDTVSRRQYSIKIKNLETGEIYPDKIENTTGGAVWANDNKTIFYTKKDPETLRSSQIYKHILGTDTADDVLIFEEKDETFGAFITKTKSKKYLVMGSYSTVSNEYQVLEADNPNGTFRMIQPRERDLEYDIAHYQDHFYIKTNKDGATNFKLMKTPEDNTLKENWVDVIPHREDTLFEDFSIFKDYLVLEERTNGLNKIRIKRWDNTEDYYLPFTEETYSAGVHGNPDFDTDVIRYSYNSMTTPSSVIDFNMRDQSKEIKKEQEVLGGKFDKNNYVSQRIWVTARDGKKVALSIVHHKDTKLTKDTPILQYAYGSYGHTISDGFSTTRLSLLDRGFVYALAHIRGSEYLGRAWYEDGKMLTKQNTFNDFVDCSKYLIDNNYTSPKHLYAMGGSAGGLLMGAIINMNPELYNGIIAAVPFVDVISTMLDDSIPLTTGEYDEWGNPNDKEYYDYMKSYSPYDQVAPKAYPNMLITTGLHDSQVQYWEPAKWIAKLRDVKTNDNMLFLHTNMDAGHGGASGRFDALKEIAEEYSFFLMLEDKLEK</sequence>
<feature type="domain" description="Peptidase S9A N-terminal" evidence="11">
    <location>
        <begin position="42"/>
        <end position="448"/>
    </location>
</feature>
<dbReference type="AlphaFoldDB" id="A0A2I2MC31"/>
<feature type="domain" description="Peptidase S9 prolyl oligopeptidase catalytic" evidence="10">
    <location>
        <begin position="510"/>
        <end position="720"/>
    </location>
</feature>
<evidence type="ECO:0000256" key="6">
    <source>
        <dbReference type="ARBA" id="ARBA00022801"/>
    </source>
</evidence>
<evidence type="ECO:0000256" key="1">
    <source>
        <dbReference type="ARBA" id="ARBA00004418"/>
    </source>
</evidence>
<comment type="similarity">
    <text evidence="2">Belongs to the peptidase S9A family.</text>
</comment>